<feature type="chain" id="PRO_5016041131" evidence="2">
    <location>
        <begin position="20"/>
        <end position="1085"/>
    </location>
</feature>
<feature type="region of interest" description="Disordered" evidence="1">
    <location>
        <begin position="505"/>
        <end position="618"/>
    </location>
</feature>
<feature type="region of interest" description="Disordered" evidence="1">
    <location>
        <begin position="839"/>
        <end position="894"/>
    </location>
</feature>
<protein>
    <submittedName>
        <fullName evidence="3">Uncharacterized protein</fullName>
    </submittedName>
</protein>
<gene>
    <name evidence="3" type="primary">HaOG207288</name>
    <name evidence="3" type="ORF">B5X24_HaOG207288</name>
</gene>
<evidence type="ECO:0000313" key="3">
    <source>
        <dbReference type="EMBL" id="PZC74761.1"/>
    </source>
</evidence>
<evidence type="ECO:0000256" key="1">
    <source>
        <dbReference type="SAM" id="MobiDB-lite"/>
    </source>
</evidence>
<keyword evidence="4" id="KW-1185">Reference proteome</keyword>
<name>A0A2W1BKG7_HELAM</name>
<proteinExistence type="predicted"/>
<feature type="compositionally biased region" description="Polar residues" evidence="1">
    <location>
        <begin position="281"/>
        <end position="324"/>
    </location>
</feature>
<evidence type="ECO:0000313" key="4">
    <source>
        <dbReference type="Proteomes" id="UP000249218"/>
    </source>
</evidence>
<feature type="compositionally biased region" description="Basic and acidic residues" evidence="1">
    <location>
        <begin position="850"/>
        <end position="871"/>
    </location>
</feature>
<feature type="compositionally biased region" description="Polar residues" evidence="1">
    <location>
        <begin position="187"/>
        <end position="198"/>
    </location>
</feature>
<feature type="signal peptide" evidence="2">
    <location>
        <begin position="1"/>
        <end position="19"/>
    </location>
</feature>
<dbReference type="AlphaFoldDB" id="A0A2W1BKG7"/>
<dbReference type="Proteomes" id="UP000249218">
    <property type="component" value="Unassembled WGS sequence"/>
</dbReference>
<dbReference type="EMBL" id="KZ150030">
    <property type="protein sequence ID" value="PZC74761.1"/>
    <property type="molecule type" value="Genomic_DNA"/>
</dbReference>
<reference evidence="3 4" key="1">
    <citation type="journal article" date="2017" name="BMC Biol.">
        <title>Genomic innovations, transcriptional plasticity and gene loss underlying the evolution and divergence of two highly polyphagous and invasive Helicoverpa pest species.</title>
        <authorList>
            <person name="Pearce S.L."/>
            <person name="Clarke D.F."/>
            <person name="East P.D."/>
            <person name="Elfekih S."/>
            <person name="Gordon K.H."/>
            <person name="Jermiin L.S."/>
            <person name="McGaughran A."/>
            <person name="Oakeshott J.G."/>
            <person name="Papanikolaou A."/>
            <person name="Perera O.P."/>
            <person name="Rane R.V."/>
            <person name="Richards S."/>
            <person name="Tay W.T."/>
            <person name="Walsh T.K."/>
            <person name="Anderson A."/>
            <person name="Anderson C.J."/>
            <person name="Asgari S."/>
            <person name="Board P.G."/>
            <person name="Bretschneider A."/>
            <person name="Campbell P.M."/>
            <person name="Chertemps T."/>
            <person name="Christeller J.T."/>
            <person name="Coppin C.W."/>
            <person name="Downes S.J."/>
            <person name="Duan G."/>
            <person name="Farnsworth C.A."/>
            <person name="Good R.T."/>
            <person name="Han L.B."/>
            <person name="Han Y.C."/>
            <person name="Hatje K."/>
            <person name="Horne I."/>
            <person name="Huang Y.P."/>
            <person name="Hughes D.S."/>
            <person name="Jacquin-Joly E."/>
            <person name="James W."/>
            <person name="Jhangiani S."/>
            <person name="Kollmar M."/>
            <person name="Kuwar S.S."/>
            <person name="Li S."/>
            <person name="Liu N.Y."/>
            <person name="Maibeche M.T."/>
            <person name="Miller J.R."/>
            <person name="Montagne N."/>
            <person name="Perry T."/>
            <person name="Qu J."/>
            <person name="Song S.V."/>
            <person name="Sutton G.G."/>
            <person name="Vogel H."/>
            <person name="Walenz B.P."/>
            <person name="Xu W."/>
            <person name="Zhang H.J."/>
            <person name="Zou Z."/>
            <person name="Batterham P."/>
            <person name="Edwards O.R."/>
            <person name="Feyereisen R."/>
            <person name="Gibbs R.A."/>
            <person name="Heckel D.G."/>
            <person name="McGrath A."/>
            <person name="Robin C."/>
            <person name="Scherer S.E."/>
            <person name="Worley K.C."/>
            <person name="Wu Y.D."/>
        </authorList>
    </citation>
    <scope>NUCLEOTIDE SEQUENCE [LARGE SCALE GENOMIC DNA]</scope>
    <source>
        <strain evidence="3">Harm_GR_Male_#8</strain>
        <tissue evidence="3">Whole organism</tissue>
    </source>
</reference>
<sequence length="1085" mass="123754">MRIHIWCILAPVFLISVKASLHDNVGQSFYETSQSSSPSPISDYTQSSQLDVLDGMKEIVLYLTPDQVNALQAAGAVVKPYPEDEVDFTSMDQQLPQRIKPETRQHYQMQWNPNQSPQYNTELQNYYKLLNIQEINDNLSQTAAATIRTTERTTTTPRYRFTSTTTRPRFKEREYPTSPAPNRKASRTNYSNQNSNTERTPFQYYYVNQNFRNTPNNIRTPNNNPFSEFTFDRKTNSNFYSTASSTITPSPSKTDYSNQNSNVEHTTHFEFYFENKKFKNTPSNIQVPYNNPSTKNALNPHNNPTYKNTPGFYSTPSSEITPNPYYTPSPKSTPKPNITPSPKIIPSTYNSPSPKNTPRPYSTPKPNSSFDFNSSPTFYNTPSRSNTPNTISTPGPYNTNNNFNFASRSQQSPYQPEKSQPNNYFQSNKKIQGNQYDQSPSSTPRAYSTTSTPGPKITPSPKKTANPYSNPSPSKSSTRLPLSRYEPEKEQSNNYFQSSKDIHRNQFHQSPSSTPISYSTPRPKITPSSKNTPNSYSTPSPYKSSTRLPLSRYEPEKEQPNNYFLSNKEIQGNQYHESSSSTPTPSPYNSPRSNITPRPNNTPTSYSNPNPYNPRLPQSLYKSEEKQSNNYFHSSKEIQENQYHQNPTNTPSPYSTPSPYKTPTYLPEPLYQSEEKQPIDIQPSEEIQEDQNHQNPSDTPKPYSTPRPYKTPTHVPQSLYQPEEKQSYNFQQNKEIEREQYQQLVTTTHQNEFSGTTGNAQQNEFTASSTKPHENENVCNEETTEPEQNSTQRTVEIGNRKVNKYSARNVYKPPVAVQVQVQEAQESVKPQTLLEVPLSYNAQTLAPERNTSREDTKEHKEPLNSDNDHNDNLSSSPVQEEQETTTTSALPPLVRKPFEEEDYLSLLLAPLYKHQTISEIVSQHKDDLTRSESNVNSKLHYLTNSHLFNNNEHKAGFEKLPVDLNEQDGLAKHEAVTRSPSVYVDENSETVETSPQYVAETSEFPIQEHSPEPKDWIASPNPVPIELIREFPSEEQVVNIGGGRNVFARTEKPFTIQTIAPLRLKHTTPEGLPLDSPILRPIWDH</sequence>
<feature type="region of interest" description="Disordered" evidence="1">
    <location>
        <begin position="164"/>
        <end position="198"/>
    </location>
</feature>
<feature type="compositionally biased region" description="Polar residues" evidence="1">
    <location>
        <begin position="560"/>
        <end position="577"/>
    </location>
</feature>
<feature type="compositionally biased region" description="Polar residues" evidence="1">
    <location>
        <begin position="364"/>
        <end position="453"/>
    </location>
</feature>
<feature type="compositionally biased region" description="Polar residues" evidence="1">
    <location>
        <begin position="751"/>
        <end position="770"/>
    </location>
</feature>
<feature type="compositionally biased region" description="Low complexity" evidence="1">
    <location>
        <begin position="578"/>
        <end position="615"/>
    </location>
</feature>
<feature type="region of interest" description="Disordered" evidence="1">
    <location>
        <begin position="751"/>
        <end position="800"/>
    </location>
</feature>
<feature type="compositionally biased region" description="Low complexity" evidence="1">
    <location>
        <begin position="510"/>
        <end position="546"/>
    </location>
</feature>
<keyword evidence="2" id="KW-0732">Signal</keyword>
<feature type="region of interest" description="Disordered" evidence="1">
    <location>
        <begin position="642"/>
        <end position="721"/>
    </location>
</feature>
<feature type="compositionally biased region" description="Pro residues" evidence="1">
    <location>
        <begin position="325"/>
        <end position="339"/>
    </location>
</feature>
<accession>A0A2W1BKG7</accession>
<dbReference type="OrthoDB" id="6537767at2759"/>
<evidence type="ECO:0000256" key="2">
    <source>
        <dbReference type="SAM" id="SignalP"/>
    </source>
</evidence>
<organism evidence="3 4">
    <name type="scientific">Helicoverpa armigera</name>
    <name type="common">Cotton bollworm</name>
    <name type="synonym">Heliothis armigera</name>
    <dbReference type="NCBI Taxonomy" id="29058"/>
    <lineage>
        <taxon>Eukaryota</taxon>
        <taxon>Metazoa</taxon>
        <taxon>Ecdysozoa</taxon>
        <taxon>Arthropoda</taxon>
        <taxon>Hexapoda</taxon>
        <taxon>Insecta</taxon>
        <taxon>Pterygota</taxon>
        <taxon>Neoptera</taxon>
        <taxon>Endopterygota</taxon>
        <taxon>Lepidoptera</taxon>
        <taxon>Glossata</taxon>
        <taxon>Ditrysia</taxon>
        <taxon>Noctuoidea</taxon>
        <taxon>Noctuidae</taxon>
        <taxon>Heliothinae</taxon>
        <taxon>Helicoverpa</taxon>
    </lineage>
</organism>
<feature type="compositionally biased region" description="Low complexity" evidence="1">
    <location>
        <begin position="466"/>
        <end position="477"/>
    </location>
</feature>
<feature type="compositionally biased region" description="Low complexity" evidence="1">
    <location>
        <begin position="647"/>
        <end position="667"/>
    </location>
</feature>
<feature type="region of interest" description="Disordered" evidence="1">
    <location>
        <begin position="281"/>
        <end position="493"/>
    </location>
</feature>